<dbReference type="OrthoDB" id="9801888at2"/>
<evidence type="ECO:0000313" key="2">
    <source>
        <dbReference type="Proteomes" id="UP000282985"/>
    </source>
</evidence>
<reference evidence="1 2" key="1">
    <citation type="submission" date="2018-11" db="EMBL/GenBank/DDBJ databases">
        <title>Parancylomarina longa gen. nov., sp. nov., isolated from sediments of southern Okinawa.</title>
        <authorList>
            <person name="Fu T."/>
        </authorList>
    </citation>
    <scope>NUCLEOTIDE SEQUENCE [LARGE SCALE GENOMIC DNA]</scope>
    <source>
        <strain evidence="1 2">T3-2 S1-C</strain>
    </source>
</reference>
<dbReference type="EMBL" id="RJJX01000005">
    <property type="protein sequence ID" value="RUT79014.1"/>
    <property type="molecule type" value="Genomic_DNA"/>
</dbReference>
<proteinExistence type="predicted"/>
<evidence type="ECO:0000313" key="1">
    <source>
        <dbReference type="EMBL" id="RUT79014.1"/>
    </source>
</evidence>
<organism evidence="1 2">
    <name type="scientific">Ancylomarina longa</name>
    <dbReference type="NCBI Taxonomy" id="2487017"/>
    <lineage>
        <taxon>Bacteria</taxon>
        <taxon>Pseudomonadati</taxon>
        <taxon>Bacteroidota</taxon>
        <taxon>Bacteroidia</taxon>
        <taxon>Marinilabiliales</taxon>
        <taxon>Marinifilaceae</taxon>
        <taxon>Ancylomarina</taxon>
    </lineage>
</organism>
<accession>A0A434AWW6</accession>
<dbReference type="RefSeq" id="WP_127343068.1">
    <property type="nucleotide sequence ID" value="NZ_RJJX01000005.1"/>
</dbReference>
<protein>
    <submittedName>
        <fullName evidence="1">Uncharacterized protein</fullName>
    </submittedName>
</protein>
<sequence length="136" mass="16004">MDETGSVRWLCFEIEKIDWEYSKKINIDLVYAQAYHLVKTKFDCNLSLDEINENESRNQAFQILSEERQLIQKHFTHDESEDPNSFRTATDIKTKLSQMLNINNLNVVKIGKALKQIDIPKKKRNGVYGYYLDSKI</sequence>
<dbReference type="Proteomes" id="UP000282985">
    <property type="component" value="Unassembled WGS sequence"/>
</dbReference>
<gene>
    <name evidence="1" type="ORF">DLK05_05915</name>
</gene>
<keyword evidence="2" id="KW-1185">Reference proteome</keyword>
<comment type="caution">
    <text evidence="1">The sequence shown here is derived from an EMBL/GenBank/DDBJ whole genome shotgun (WGS) entry which is preliminary data.</text>
</comment>
<name>A0A434AWW6_9BACT</name>
<dbReference type="AlphaFoldDB" id="A0A434AWW6"/>